<dbReference type="InterPro" id="IPR023214">
    <property type="entry name" value="HAD_sf"/>
</dbReference>
<dbReference type="PANTHER" id="PTHR43520">
    <property type="entry name" value="ATP7, ISOFORM B"/>
    <property type="match status" value="1"/>
</dbReference>
<keyword evidence="1" id="KW-1278">Translocase</keyword>
<gene>
    <name evidence="2" type="ORF">DK846_14500</name>
</gene>
<dbReference type="InterPro" id="IPR036412">
    <property type="entry name" value="HAD-like_sf"/>
</dbReference>
<organism evidence="2 3">
    <name type="scientific">Methanospirillum lacunae</name>
    <dbReference type="NCBI Taxonomy" id="668570"/>
    <lineage>
        <taxon>Archaea</taxon>
        <taxon>Methanobacteriati</taxon>
        <taxon>Methanobacteriota</taxon>
        <taxon>Stenosarchaea group</taxon>
        <taxon>Methanomicrobia</taxon>
        <taxon>Methanomicrobiales</taxon>
        <taxon>Methanospirillaceae</taxon>
        <taxon>Methanospirillum</taxon>
    </lineage>
</organism>
<dbReference type="GO" id="GO:0005507">
    <property type="term" value="F:copper ion binding"/>
    <property type="evidence" value="ECO:0007669"/>
    <property type="project" value="TreeGrafter"/>
</dbReference>
<dbReference type="SUPFAM" id="SSF56784">
    <property type="entry name" value="HAD-like"/>
    <property type="match status" value="1"/>
</dbReference>
<reference evidence="2 3" key="1">
    <citation type="submission" date="2018-05" db="EMBL/GenBank/DDBJ databases">
        <title>Draft genome of Methanospirillum lacunae Ki8-1.</title>
        <authorList>
            <person name="Dueholm M.S."/>
            <person name="Nielsen P.H."/>
            <person name="Bakmann L.F."/>
            <person name="Otzen D.E."/>
        </authorList>
    </citation>
    <scope>NUCLEOTIDE SEQUENCE [LARGE SCALE GENOMIC DNA]</scope>
    <source>
        <strain evidence="2 3">Ki8-1</strain>
    </source>
</reference>
<dbReference type="GO" id="GO:0043682">
    <property type="term" value="F:P-type divalent copper transporter activity"/>
    <property type="evidence" value="ECO:0007669"/>
    <property type="project" value="TreeGrafter"/>
</dbReference>
<accession>A0A2V2MQZ8</accession>
<name>A0A2V2MQZ8_9EURY</name>
<dbReference type="RefSeq" id="WP_109969767.1">
    <property type="nucleotide sequence ID" value="NZ_QGMY01000011.1"/>
</dbReference>
<dbReference type="PANTHER" id="PTHR43520:SF8">
    <property type="entry name" value="P-TYPE CU(+) TRANSPORTER"/>
    <property type="match status" value="1"/>
</dbReference>
<evidence type="ECO:0000256" key="1">
    <source>
        <dbReference type="ARBA" id="ARBA00022967"/>
    </source>
</evidence>
<comment type="caution">
    <text evidence="2">The sequence shown here is derived from an EMBL/GenBank/DDBJ whole genome shotgun (WGS) entry which is preliminary data.</text>
</comment>
<dbReference type="Proteomes" id="UP000245657">
    <property type="component" value="Unassembled WGS sequence"/>
</dbReference>
<evidence type="ECO:0000313" key="2">
    <source>
        <dbReference type="EMBL" id="PWR70654.1"/>
    </source>
</evidence>
<dbReference type="Gene3D" id="3.40.50.1000">
    <property type="entry name" value="HAD superfamily/HAD-like"/>
    <property type="match status" value="1"/>
</dbReference>
<sequence length="268" mass="29702">MSIAVVFDSAGTLLHTYRIAKDVDSGELFPDIETTMLTFADPNRVLCVIHAHSHGIMAAPQDQLFSSFLKEHQLGFGISCTRRVVEAEEIGRILMNDTHVRVGDMQECMRIIWSKIKEEAIVALNSGVIVHTGKHRIEFTVTAGGTPFPGAKETIRELHRLGVATFIASGDREAKLERMADYLGIPRDQVFGVATPTVKERIVKDLKEEYDTVLMVGDSINDLLAMRAADIAVLTEQQCSHKPDELIAAVNHRIHDVREVIGIINPLI</sequence>
<evidence type="ECO:0000313" key="3">
    <source>
        <dbReference type="Proteomes" id="UP000245657"/>
    </source>
</evidence>
<dbReference type="OrthoDB" id="146001at2157"/>
<protein>
    <submittedName>
        <fullName evidence="2">Haloacid dehalogenase</fullName>
    </submittedName>
</protein>
<proteinExistence type="predicted"/>
<dbReference type="Pfam" id="PF00702">
    <property type="entry name" value="Hydrolase"/>
    <property type="match status" value="1"/>
</dbReference>
<dbReference type="GO" id="GO:0055070">
    <property type="term" value="P:copper ion homeostasis"/>
    <property type="evidence" value="ECO:0007669"/>
    <property type="project" value="TreeGrafter"/>
</dbReference>
<dbReference type="GO" id="GO:0016020">
    <property type="term" value="C:membrane"/>
    <property type="evidence" value="ECO:0007669"/>
    <property type="project" value="TreeGrafter"/>
</dbReference>
<dbReference type="AlphaFoldDB" id="A0A2V2MQZ8"/>
<keyword evidence="3" id="KW-1185">Reference proteome</keyword>
<dbReference type="EMBL" id="QGMY01000011">
    <property type="protein sequence ID" value="PWR70654.1"/>
    <property type="molecule type" value="Genomic_DNA"/>
</dbReference>